<dbReference type="Proteomes" id="UP000008141">
    <property type="component" value="Unassembled WGS sequence"/>
</dbReference>
<dbReference type="RefSeq" id="XP_005846826.1">
    <property type="nucleotide sequence ID" value="XM_005846764.1"/>
</dbReference>
<feature type="compositionally biased region" description="Low complexity" evidence="1">
    <location>
        <begin position="248"/>
        <end position="273"/>
    </location>
</feature>
<evidence type="ECO:0000313" key="3">
    <source>
        <dbReference type="EMBL" id="EFN54724.1"/>
    </source>
</evidence>
<keyword evidence="2" id="KW-0472">Membrane</keyword>
<keyword evidence="2" id="KW-1133">Transmembrane helix</keyword>
<dbReference type="GeneID" id="17354086"/>
<feature type="transmembrane region" description="Helical" evidence="2">
    <location>
        <begin position="573"/>
        <end position="593"/>
    </location>
</feature>
<feature type="compositionally biased region" description="Low complexity" evidence="1">
    <location>
        <begin position="327"/>
        <end position="340"/>
    </location>
</feature>
<evidence type="ECO:0000313" key="4">
    <source>
        <dbReference type="Proteomes" id="UP000008141"/>
    </source>
</evidence>
<feature type="transmembrane region" description="Helical" evidence="2">
    <location>
        <begin position="42"/>
        <end position="63"/>
    </location>
</feature>
<evidence type="ECO:0008006" key="5">
    <source>
        <dbReference type="Google" id="ProtNLM"/>
    </source>
</evidence>
<dbReference type="KEGG" id="cvr:CHLNCDRAFT_135421"/>
<feature type="region of interest" description="Disordered" evidence="1">
    <location>
        <begin position="243"/>
        <end position="287"/>
    </location>
</feature>
<feature type="transmembrane region" description="Helical" evidence="2">
    <location>
        <begin position="636"/>
        <end position="656"/>
    </location>
</feature>
<feature type="transmembrane region" description="Helical" evidence="2">
    <location>
        <begin position="434"/>
        <end position="457"/>
    </location>
</feature>
<organism evidence="4">
    <name type="scientific">Chlorella variabilis</name>
    <name type="common">Green alga</name>
    <dbReference type="NCBI Taxonomy" id="554065"/>
    <lineage>
        <taxon>Eukaryota</taxon>
        <taxon>Viridiplantae</taxon>
        <taxon>Chlorophyta</taxon>
        <taxon>core chlorophytes</taxon>
        <taxon>Trebouxiophyceae</taxon>
        <taxon>Chlorellales</taxon>
        <taxon>Chlorellaceae</taxon>
        <taxon>Chlorella clade</taxon>
        <taxon>Chlorella</taxon>
    </lineage>
</organism>
<sequence>MKAQGGPHWPWLLLALATQALWGCFPVICRYFQTRAPHTLTGLQLSFLVNALAAPCLLLFSTLPRRLLRRPRRVHEQHALLFYEWVKYRLGRIRRTASLQALLPLLRGEAAVEQALPVPQEVPPRGPSLQRPSLVEDLTTCSLDAAVRPQAVMVSISCRAAPAPYRPASLQHGLGIAHHTPQLTPLHSAPVTPRGWPLPHAQHGSAFAREEAAWSAPAAGASQLLGWPSRGAGAGTAVSSGLGGGAEAGTAEPAGMCSTALPPSEPSSPAAGAHLSRLLPPGSPRGTAEAALRQPLLQPTVQEEEEAEGWLLASPPDLEAGGSPTRLSSPAGSWASALSSPSSPRGSGAALAYTAEPAGALGGVCAQMEQGRGPGAPAAEEGGQQAPAVEEVVVTLKPYTLHHCWVTPWALAASSTAALATLSLALIFSVRFTNAYWCQMLFMLGPLFVAFICRGMFAMPLPPRLWPALTMMMAGEGGRHPGNSRHPRCCVSPCCSSIAAAAPSLLVQPPARLPGSRAGSALVVFGKGGTSFGTEGLTWRDAAGLGLALLSALSLAGYMVLVQRTVGLLTGEAILWINYGVQVLLSLGLTLALEPREWHRVRDLSDVEWAQIAAVALVLNYGANLVTIRRLGAPQVATFLAMRLVAAVAISGPLLGEPISGAFEYCGVLVVVATVTWYMAVQRLVSRLDKQ</sequence>
<reference evidence="3 4" key="1">
    <citation type="journal article" date="2010" name="Plant Cell">
        <title>The Chlorella variabilis NC64A genome reveals adaptation to photosymbiosis, coevolution with viruses, and cryptic sex.</title>
        <authorList>
            <person name="Blanc G."/>
            <person name="Duncan G."/>
            <person name="Agarkova I."/>
            <person name="Borodovsky M."/>
            <person name="Gurnon J."/>
            <person name="Kuo A."/>
            <person name="Lindquist E."/>
            <person name="Lucas S."/>
            <person name="Pangilinan J."/>
            <person name="Polle J."/>
            <person name="Salamov A."/>
            <person name="Terry A."/>
            <person name="Yamada T."/>
            <person name="Dunigan D.D."/>
            <person name="Grigoriev I.V."/>
            <person name="Claverie J.M."/>
            <person name="Van Etten J.L."/>
        </authorList>
    </citation>
    <scope>NUCLEOTIDE SEQUENCE [LARGE SCALE GENOMIC DNA]</scope>
    <source>
        <strain evidence="3 4">NC64A</strain>
    </source>
</reference>
<feature type="transmembrane region" description="Helical" evidence="2">
    <location>
        <begin position="542"/>
        <end position="561"/>
    </location>
</feature>
<proteinExistence type="predicted"/>
<accession>E1ZI69</accession>
<evidence type="ECO:0000256" key="2">
    <source>
        <dbReference type="SAM" id="Phobius"/>
    </source>
</evidence>
<dbReference type="InParanoid" id="E1ZI69"/>
<dbReference type="EMBL" id="GL433847">
    <property type="protein sequence ID" value="EFN54724.1"/>
    <property type="molecule type" value="Genomic_DNA"/>
</dbReference>
<keyword evidence="2" id="KW-0812">Transmembrane</keyword>
<dbReference type="OrthoDB" id="549310at2759"/>
<feature type="transmembrane region" description="Helical" evidence="2">
    <location>
        <begin position="406"/>
        <end position="428"/>
    </location>
</feature>
<evidence type="ECO:0000256" key="1">
    <source>
        <dbReference type="SAM" id="MobiDB-lite"/>
    </source>
</evidence>
<keyword evidence="4" id="KW-1185">Reference proteome</keyword>
<name>E1ZI69_CHLVA</name>
<protein>
    <recommendedName>
        <fullName evidence="5">EamA domain-containing protein</fullName>
    </recommendedName>
</protein>
<feature type="transmembrane region" description="Helical" evidence="2">
    <location>
        <begin position="662"/>
        <end position="681"/>
    </location>
</feature>
<gene>
    <name evidence="3" type="ORF">CHLNCDRAFT_135421</name>
</gene>
<dbReference type="AlphaFoldDB" id="E1ZI69"/>
<feature type="region of interest" description="Disordered" evidence="1">
    <location>
        <begin position="313"/>
        <end position="340"/>
    </location>
</feature>